<dbReference type="GeneTree" id="ENSGT00980000203149"/>
<name>A0A8C4T604_ERPCA</name>
<keyword evidence="2" id="KW-1185">Reference proteome</keyword>
<dbReference type="Proteomes" id="UP000694620">
    <property type="component" value="Unassembled WGS sequence"/>
</dbReference>
<protein>
    <submittedName>
        <fullName evidence="1">Uncharacterized protein</fullName>
    </submittedName>
</protein>
<accession>A0A8C4T604</accession>
<sequence>MRRLIHVQQEWQNVKTFEANVKGRTELGYVTPHSNKHLKALNLVIFPVSCSDKFHKHVIEIGELKQQSDVMNTED</sequence>
<reference evidence="1" key="1">
    <citation type="submission" date="2025-05" db="UniProtKB">
        <authorList>
            <consortium name="Ensembl"/>
        </authorList>
    </citation>
    <scope>IDENTIFICATION</scope>
</reference>
<organism evidence="1 2">
    <name type="scientific">Erpetoichthys calabaricus</name>
    <name type="common">Rope fish</name>
    <name type="synonym">Calamoichthys calabaricus</name>
    <dbReference type="NCBI Taxonomy" id="27687"/>
    <lineage>
        <taxon>Eukaryota</taxon>
        <taxon>Metazoa</taxon>
        <taxon>Chordata</taxon>
        <taxon>Craniata</taxon>
        <taxon>Vertebrata</taxon>
        <taxon>Euteleostomi</taxon>
        <taxon>Actinopterygii</taxon>
        <taxon>Polypteriformes</taxon>
        <taxon>Polypteridae</taxon>
        <taxon>Erpetoichthys</taxon>
    </lineage>
</organism>
<dbReference type="Ensembl" id="ENSECRT00000026704.1">
    <property type="protein sequence ID" value="ENSECRP00000026159.1"/>
    <property type="gene ID" value="ENSECRG00000017670.1"/>
</dbReference>
<dbReference type="Ensembl" id="ENSECRT00000030140.1">
    <property type="protein sequence ID" value="ENSECRP00000029516.1"/>
    <property type="gene ID" value="ENSECRG00000020013.1"/>
</dbReference>
<proteinExistence type="predicted"/>
<evidence type="ECO:0000313" key="2">
    <source>
        <dbReference type="Proteomes" id="UP000694620"/>
    </source>
</evidence>
<dbReference type="AlphaFoldDB" id="A0A8C4T604"/>
<evidence type="ECO:0000313" key="1">
    <source>
        <dbReference type="Ensembl" id="ENSECRP00000026159.1"/>
    </source>
</evidence>